<dbReference type="InterPro" id="IPR005791">
    <property type="entry name" value="SecD"/>
</dbReference>
<dbReference type="PRINTS" id="PR01755">
    <property type="entry name" value="SECFTRNLCASE"/>
</dbReference>
<dbReference type="GO" id="GO:0043952">
    <property type="term" value="P:protein transport by the Sec complex"/>
    <property type="evidence" value="ECO:0007669"/>
    <property type="project" value="UniProtKB-UniRule"/>
</dbReference>
<feature type="transmembrane region" description="Helical" evidence="10">
    <location>
        <begin position="730"/>
        <end position="747"/>
    </location>
</feature>
<dbReference type="InterPro" id="IPR005665">
    <property type="entry name" value="SecF_bac"/>
</dbReference>
<dbReference type="InterPro" id="IPR022813">
    <property type="entry name" value="SecD/SecF_arch_bac"/>
</dbReference>
<dbReference type="NCBIfam" id="NF009583">
    <property type="entry name" value="PRK13024.1-3"/>
    <property type="match status" value="1"/>
</dbReference>
<dbReference type="InterPro" id="IPR048631">
    <property type="entry name" value="SecD_1st"/>
</dbReference>
<dbReference type="EMBL" id="QGLF01000001">
    <property type="protein sequence ID" value="PWR23672.1"/>
    <property type="molecule type" value="Genomic_DNA"/>
</dbReference>
<reference evidence="16" key="1">
    <citation type="submission" date="2018-05" db="EMBL/GenBank/DDBJ databases">
        <title>Zavarzinia sp. HR-AS.</title>
        <authorList>
            <person name="Lee Y."/>
            <person name="Jeon C.O."/>
        </authorList>
    </citation>
    <scope>NUCLEOTIDE SEQUENCE [LARGE SCALE GENOMIC DNA]</scope>
    <source>
        <strain evidence="16">DSM 1231</strain>
    </source>
</reference>
<keyword evidence="5 10" id="KW-0812">Transmembrane</keyword>
<dbReference type="GO" id="GO:0015450">
    <property type="term" value="F:protein-transporting ATPase activity"/>
    <property type="evidence" value="ECO:0007669"/>
    <property type="project" value="InterPro"/>
</dbReference>
<feature type="transmembrane region" description="Helical" evidence="10">
    <location>
        <begin position="811"/>
        <end position="834"/>
    </location>
</feature>
<dbReference type="GO" id="GO:0006605">
    <property type="term" value="P:protein targeting"/>
    <property type="evidence" value="ECO:0007669"/>
    <property type="project" value="UniProtKB-UniRule"/>
</dbReference>
<dbReference type="Gene3D" id="3.30.1360.200">
    <property type="match status" value="1"/>
</dbReference>
<comment type="caution">
    <text evidence="15">The sequence shown here is derived from an EMBL/GenBank/DDBJ whole genome shotgun (WGS) entry which is preliminary data.</text>
</comment>
<keyword evidence="16" id="KW-1185">Reference proteome</keyword>
<dbReference type="GO" id="GO:0065002">
    <property type="term" value="P:intracellular protein transmembrane transport"/>
    <property type="evidence" value="ECO:0007669"/>
    <property type="project" value="UniProtKB-UniRule"/>
</dbReference>
<keyword evidence="3 10" id="KW-1003">Cell membrane</keyword>
<keyword evidence="4" id="KW-0997">Cell inner membrane</keyword>
<feature type="transmembrane region" description="Helical" evidence="10">
    <location>
        <begin position="470"/>
        <end position="492"/>
    </location>
</feature>
<dbReference type="HAMAP" id="MF_01464_B">
    <property type="entry name" value="SecF_B"/>
    <property type="match status" value="1"/>
</dbReference>
<dbReference type="Pfam" id="PF21760">
    <property type="entry name" value="SecD_1st"/>
    <property type="match status" value="1"/>
</dbReference>
<evidence type="ECO:0000256" key="7">
    <source>
        <dbReference type="ARBA" id="ARBA00022989"/>
    </source>
</evidence>
<keyword evidence="8 10" id="KW-0811">Translocation</keyword>
<protein>
    <recommendedName>
        <fullName evidence="10 11">Multifunctional fusion protein</fullName>
    </recommendedName>
    <domain>
        <recommendedName>
            <fullName evidence="10">Protein translocase subunit SecD</fullName>
        </recommendedName>
    </domain>
    <domain>
        <recommendedName>
            <fullName evidence="11">Protein-export membrane protein SecF</fullName>
        </recommendedName>
    </domain>
</protein>
<proteinExistence type="inferred from homology"/>
<comment type="subcellular location">
    <subcellularLocation>
        <location evidence="1 10">Cell membrane</location>
        <topology evidence="1 10">Multi-pass membrane protein</topology>
    </subcellularLocation>
</comment>
<sequence length="860" mass="91409">MLQYSRWKIILYLGIVALGVIFAAPNLFSRASLEGLPGWVPQQQLNLGLDLRGGSHLLLEVDTKVVVRERLEALVDSTRTALVGAGIRYTGLGVSGETVAVTISDAARFEEARKLLRDLAQPVGGGVLGGGVPDIDVTSTDTRLILTLSPQGIQERITGAINQSLEIVRRRIDETGTAEASIARQGADQILVQLPGVQDPARIKDLLGQTAKMTFRLVENIDPVELAAGRVPAGTEILQGEPLPGTNTPEPVAVRKRVLLTGEMLVDARAMADPQSGEWVVSFRFDSEGAKRFGTVTKENVGRRFAIVLDGKVISAPVIREPILGGQGQISGSFNAQSAHDLAVLLRAGALPAPLTTIEERTVGPDLGSDAIQAGQLSGLIGTALVIAFMILMYSVTGIIAVIALIANIVLTLAILTLMGATLTLPGIAGLVLSIGIAVDANVLINERIREETLAGRSAPAALTLGFDKAYATIIDSHLTALFAIATLFFFGEGPVRGFAIVMGLGTILSLFTAVALVRVGMVYWLRWRKLKILNIKALFGVRRLIPENTSIRFMRGRFIGIGVSAFLSTASVVMFFVPGLHYGIDFAGGIVVEVRTEGPADLATMRSGLQALNLGEVSLQEFGGPSDVLLRLPRQEGSEGAQSAAIEAVRAKLGEIAPGANLRRVEVVGPRVSDQLVSSGILAVILSFGAMLIYIWWRFEWQFAVGAVTTLVLDITKTIGFFAVTGIEFNLTAIAALLTLIGYSMNDKVVVYDRMRENLRKYKSMPLRELIDLSINSTLTRTIFTSVTTFLAMAPMAVFGGSAVSGFAQVILFGIVVGTSSSIFIAAPILLFLGEGRLRRGSPAVNDGAAGGKTTPAKG</sequence>
<evidence type="ECO:0000256" key="11">
    <source>
        <dbReference type="HAMAP-Rule" id="MF_01464"/>
    </source>
</evidence>
<feature type="transmembrane region" description="Helical" evidence="10">
    <location>
        <begin position="498"/>
        <end position="526"/>
    </location>
</feature>
<evidence type="ECO:0000256" key="9">
    <source>
        <dbReference type="ARBA" id="ARBA00023136"/>
    </source>
</evidence>
<dbReference type="OrthoDB" id="9805019at2"/>
<dbReference type="GO" id="GO:0005886">
    <property type="term" value="C:plasma membrane"/>
    <property type="evidence" value="ECO:0007669"/>
    <property type="project" value="UniProtKB-SubCell"/>
</dbReference>
<dbReference type="Pfam" id="PF07549">
    <property type="entry name" value="Sec_GG"/>
    <property type="match status" value="2"/>
</dbReference>
<feature type="transmembrane region" description="Helical" evidence="10">
    <location>
        <begin position="559"/>
        <end position="578"/>
    </location>
</feature>
<dbReference type="FunFam" id="3.30.1360.200:FF:000002">
    <property type="entry name" value="Preprotein translocase subunit SecD"/>
    <property type="match status" value="1"/>
</dbReference>
<evidence type="ECO:0000256" key="4">
    <source>
        <dbReference type="ARBA" id="ARBA00022519"/>
    </source>
</evidence>
<dbReference type="Gene3D" id="3.30.70.3400">
    <property type="match status" value="2"/>
</dbReference>
<keyword evidence="6 10" id="KW-0653">Protein transport</keyword>
<feature type="transmembrane region" description="Helical" evidence="10">
    <location>
        <begin position="9"/>
        <end position="28"/>
    </location>
</feature>
<organism evidence="15 16">
    <name type="scientific">Zavarzinia compransoris</name>
    <dbReference type="NCBI Taxonomy" id="1264899"/>
    <lineage>
        <taxon>Bacteria</taxon>
        <taxon>Pseudomonadati</taxon>
        <taxon>Pseudomonadota</taxon>
        <taxon>Alphaproteobacteria</taxon>
        <taxon>Rhodospirillales</taxon>
        <taxon>Zavarziniaceae</taxon>
        <taxon>Zavarzinia</taxon>
    </lineage>
</organism>
<dbReference type="InterPro" id="IPR055344">
    <property type="entry name" value="SecD_SecF_C_bact"/>
</dbReference>
<dbReference type="PANTHER" id="PTHR30081:SF1">
    <property type="entry name" value="PROTEIN TRANSLOCASE SUBUNIT SECD"/>
    <property type="match status" value="1"/>
</dbReference>
<evidence type="ECO:0000256" key="5">
    <source>
        <dbReference type="ARBA" id="ARBA00022692"/>
    </source>
</evidence>
<feature type="domain" description="SecDF P1 head subdomain" evidence="14">
    <location>
        <begin position="247"/>
        <end position="353"/>
    </location>
</feature>
<keyword evidence="9 10" id="KW-0472">Membrane</keyword>
<feature type="domain" description="Protein export membrane protein SecD/SecF C-terminal" evidence="12">
    <location>
        <begin position="356"/>
        <end position="517"/>
    </location>
</feature>
<dbReference type="InterPro" id="IPR054384">
    <property type="entry name" value="SecDF_P1_head"/>
</dbReference>
<evidence type="ECO:0000256" key="8">
    <source>
        <dbReference type="ARBA" id="ARBA00023010"/>
    </source>
</evidence>
<evidence type="ECO:0000256" key="10">
    <source>
        <dbReference type="HAMAP-Rule" id="MF_01463"/>
    </source>
</evidence>
<dbReference type="SUPFAM" id="SSF82866">
    <property type="entry name" value="Multidrug efflux transporter AcrB transmembrane domain"/>
    <property type="match status" value="2"/>
</dbReference>
<evidence type="ECO:0000259" key="13">
    <source>
        <dbReference type="Pfam" id="PF21760"/>
    </source>
</evidence>
<evidence type="ECO:0000259" key="12">
    <source>
        <dbReference type="Pfam" id="PF02355"/>
    </source>
</evidence>
<dbReference type="Pfam" id="PF22599">
    <property type="entry name" value="SecDF_P1_head"/>
    <property type="match status" value="1"/>
</dbReference>
<dbReference type="Gene3D" id="1.20.1640.10">
    <property type="entry name" value="Multidrug efflux transporter AcrB transmembrane domain"/>
    <property type="match status" value="2"/>
</dbReference>
<dbReference type="PANTHER" id="PTHR30081">
    <property type="entry name" value="PROTEIN-EXPORT MEMBRANE PROTEIN SEC"/>
    <property type="match status" value="1"/>
</dbReference>
<evidence type="ECO:0000313" key="15">
    <source>
        <dbReference type="EMBL" id="PWR23672.1"/>
    </source>
</evidence>
<keyword evidence="7 10" id="KW-1133">Transmembrane helix</keyword>
<dbReference type="HAMAP" id="MF_01463_B">
    <property type="entry name" value="SecD_B"/>
    <property type="match status" value="1"/>
</dbReference>
<dbReference type="NCBIfam" id="TIGR00966">
    <property type="entry name" value="transloc_SecF"/>
    <property type="match status" value="1"/>
</dbReference>
<evidence type="ECO:0000259" key="14">
    <source>
        <dbReference type="Pfam" id="PF22599"/>
    </source>
</evidence>
<dbReference type="InterPro" id="IPR048634">
    <property type="entry name" value="SecD_SecF_C"/>
</dbReference>
<accession>A0A317EAU5</accession>
<dbReference type="AlphaFoldDB" id="A0A317EAU5"/>
<feature type="transmembrane region" description="Helical" evidence="10">
    <location>
        <begin position="677"/>
        <end position="697"/>
    </location>
</feature>
<dbReference type="FunFam" id="1.20.1640.10:FF:000004">
    <property type="entry name" value="Protein translocase subunit SecD"/>
    <property type="match status" value="1"/>
</dbReference>
<dbReference type="Proteomes" id="UP000246077">
    <property type="component" value="Unassembled WGS sequence"/>
</dbReference>
<dbReference type="NCBIfam" id="TIGR00916">
    <property type="entry name" value="2A0604s01"/>
    <property type="match status" value="2"/>
</dbReference>
<gene>
    <name evidence="10" type="primary">secD</name>
    <name evidence="11" type="synonym">secF</name>
    <name evidence="15" type="ORF">DKG75_03645</name>
</gene>
<keyword evidence="2 10" id="KW-0813">Transport</keyword>
<dbReference type="Pfam" id="PF02355">
    <property type="entry name" value="SecD_SecF_C"/>
    <property type="match status" value="2"/>
</dbReference>
<feature type="transmembrane region" description="Helical" evidence="10">
    <location>
        <begin position="784"/>
        <end position="805"/>
    </location>
</feature>
<comment type="similarity">
    <text evidence="10">Belongs to the SecD/SecF family. SecD subfamily.</text>
</comment>
<evidence type="ECO:0000256" key="6">
    <source>
        <dbReference type="ARBA" id="ARBA00022927"/>
    </source>
</evidence>
<comment type="subunit">
    <text evidence="11">Forms a complex with SecD. Part of the essential Sec protein translocation apparatus which comprises SecA, SecYEG and auxiliary proteins SecDF-YajC and YidC.</text>
</comment>
<dbReference type="InterPro" id="IPR022645">
    <property type="entry name" value="SecD/SecF_bac"/>
</dbReference>
<feature type="domain" description="Protein export membrane protein SecD/SecF C-terminal" evidence="12">
    <location>
        <begin position="653"/>
        <end position="836"/>
    </location>
</feature>
<evidence type="ECO:0000256" key="1">
    <source>
        <dbReference type="ARBA" id="ARBA00004651"/>
    </source>
</evidence>
<dbReference type="InterPro" id="IPR022646">
    <property type="entry name" value="SecD/SecF_CS"/>
</dbReference>
<comment type="caution">
    <text evidence="10">Lacks conserved residue(s) required for the propagation of feature annotation.</text>
</comment>
<dbReference type="NCBIfam" id="TIGR01129">
    <property type="entry name" value="secD"/>
    <property type="match status" value="1"/>
</dbReference>
<comment type="function">
    <text evidence="10">Part of the Sec protein translocase complex. Interacts with the SecYEG preprotein conducting channel. SecDF uses the proton motive force (PMF) to complete protein translocation after the ATP-dependent function of SecA.</text>
</comment>
<comment type="similarity">
    <text evidence="11">Belongs to the SecD/SecF family. SecF subfamily.</text>
</comment>
<evidence type="ECO:0000313" key="16">
    <source>
        <dbReference type="Proteomes" id="UP000246077"/>
    </source>
</evidence>
<name>A0A317EAU5_9PROT</name>
<evidence type="ECO:0000256" key="3">
    <source>
        <dbReference type="ARBA" id="ARBA00022475"/>
    </source>
</evidence>
<feature type="domain" description="Protein translocase subunit SecDF P1" evidence="13">
    <location>
        <begin position="161"/>
        <end position="219"/>
    </location>
</feature>
<dbReference type="RefSeq" id="WP_109919702.1">
    <property type="nucleotide sequence ID" value="NZ_QGLF01000001.1"/>
</dbReference>
<comment type="subunit">
    <text evidence="10">Forms a complex with SecF. Part of the essential Sec protein translocation apparatus which comprises SecA, SecYEG and auxiliary proteins SecDF-YajC and YidC.</text>
</comment>
<evidence type="ECO:0000256" key="2">
    <source>
        <dbReference type="ARBA" id="ARBA00022448"/>
    </source>
</evidence>